<dbReference type="AlphaFoldDB" id="A0A8B6CWW1"/>
<dbReference type="OrthoDB" id="430340at2759"/>
<evidence type="ECO:0000256" key="4">
    <source>
        <dbReference type="ARBA" id="ARBA00023157"/>
    </source>
</evidence>
<dbReference type="PROSITE" id="PS50026">
    <property type="entry name" value="EGF_3"/>
    <property type="match status" value="3"/>
</dbReference>
<dbReference type="FunFam" id="2.10.25.10:FF:000122">
    <property type="entry name" value="Protein crumbs homolog 2"/>
    <property type="match status" value="1"/>
</dbReference>
<keyword evidence="2" id="KW-0732">Signal</keyword>
<dbReference type="PANTHER" id="PTHR12916">
    <property type="entry name" value="CYTOCHROME C OXIDASE POLYPEPTIDE VIC-2"/>
    <property type="match status" value="1"/>
</dbReference>
<dbReference type="CDD" id="cd22823">
    <property type="entry name" value="Gal_Rha_Lectin"/>
    <property type="match status" value="1"/>
</dbReference>
<evidence type="ECO:0000256" key="2">
    <source>
        <dbReference type="ARBA" id="ARBA00022729"/>
    </source>
</evidence>
<dbReference type="PROSITE" id="PS00010">
    <property type="entry name" value="ASX_HYDROXYL"/>
    <property type="match status" value="3"/>
</dbReference>
<dbReference type="Proteomes" id="UP000596742">
    <property type="component" value="Unassembled WGS sequence"/>
</dbReference>
<gene>
    <name evidence="8" type="ORF">MGAL_10B035076</name>
</gene>
<dbReference type="PROSITE" id="PS01186">
    <property type="entry name" value="EGF_2"/>
    <property type="match status" value="2"/>
</dbReference>
<organism evidence="8 9">
    <name type="scientific">Mytilus galloprovincialis</name>
    <name type="common">Mediterranean mussel</name>
    <dbReference type="NCBI Taxonomy" id="29158"/>
    <lineage>
        <taxon>Eukaryota</taxon>
        <taxon>Metazoa</taxon>
        <taxon>Spiralia</taxon>
        <taxon>Lophotrochozoa</taxon>
        <taxon>Mollusca</taxon>
        <taxon>Bivalvia</taxon>
        <taxon>Autobranchia</taxon>
        <taxon>Pteriomorphia</taxon>
        <taxon>Mytilida</taxon>
        <taxon>Mytiloidea</taxon>
        <taxon>Mytilidae</taxon>
        <taxon>Mytilinae</taxon>
        <taxon>Mytilus</taxon>
    </lineage>
</organism>
<dbReference type="FunFam" id="2.10.25.10:FF:000004">
    <property type="entry name" value="Neurogenic locus notch 1"/>
    <property type="match status" value="2"/>
</dbReference>
<feature type="domain" description="EGF-like" evidence="7">
    <location>
        <begin position="74"/>
        <end position="110"/>
    </location>
</feature>
<feature type="disulfide bond" evidence="6">
    <location>
        <begin position="176"/>
        <end position="185"/>
    </location>
</feature>
<evidence type="ECO:0000259" key="7">
    <source>
        <dbReference type="PROSITE" id="PS50026"/>
    </source>
</evidence>
<dbReference type="InterPro" id="IPR043159">
    <property type="entry name" value="Lectin_gal-bd_sf"/>
</dbReference>
<dbReference type="InterPro" id="IPR018097">
    <property type="entry name" value="EGF_Ca-bd_CS"/>
</dbReference>
<dbReference type="EMBL" id="UYJE01002367">
    <property type="protein sequence ID" value="VDI10137.1"/>
    <property type="molecule type" value="Genomic_DNA"/>
</dbReference>
<dbReference type="GO" id="GO:0003008">
    <property type="term" value="P:system process"/>
    <property type="evidence" value="ECO:0007669"/>
    <property type="project" value="UniProtKB-ARBA"/>
</dbReference>
<dbReference type="CDD" id="cd00054">
    <property type="entry name" value="EGF_CA"/>
    <property type="match status" value="3"/>
</dbReference>
<keyword evidence="5" id="KW-0325">Glycoprotein</keyword>
<dbReference type="SUPFAM" id="SSF57196">
    <property type="entry name" value="EGF/Laminin"/>
    <property type="match status" value="3"/>
</dbReference>
<evidence type="ECO:0000256" key="6">
    <source>
        <dbReference type="PROSITE-ProRule" id="PRU00076"/>
    </source>
</evidence>
<dbReference type="InterPro" id="IPR000922">
    <property type="entry name" value="Lectin_gal-bd_dom"/>
</dbReference>
<feature type="domain" description="EGF-like" evidence="7">
    <location>
        <begin position="150"/>
        <end position="186"/>
    </location>
</feature>
<keyword evidence="4 6" id="KW-1015">Disulfide bond</keyword>
<dbReference type="PROSITE" id="PS00022">
    <property type="entry name" value="EGF_1"/>
    <property type="match status" value="3"/>
</dbReference>
<feature type="disulfide bond" evidence="6">
    <location>
        <begin position="138"/>
        <end position="147"/>
    </location>
</feature>
<dbReference type="Gene3D" id="2.60.120.740">
    <property type="match status" value="1"/>
</dbReference>
<dbReference type="PROSITE" id="PS01187">
    <property type="entry name" value="EGF_CA"/>
    <property type="match status" value="2"/>
</dbReference>
<dbReference type="GO" id="GO:0005112">
    <property type="term" value="F:Notch binding"/>
    <property type="evidence" value="ECO:0007669"/>
    <property type="project" value="TreeGrafter"/>
</dbReference>
<dbReference type="InterPro" id="IPR000152">
    <property type="entry name" value="EGF-type_Asp/Asn_hydroxyl_site"/>
</dbReference>
<dbReference type="PRINTS" id="PR00010">
    <property type="entry name" value="EGFBLOOD"/>
</dbReference>
<dbReference type="GO" id="GO:0030246">
    <property type="term" value="F:carbohydrate binding"/>
    <property type="evidence" value="ECO:0007669"/>
    <property type="project" value="InterPro"/>
</dbReference>
<dbReference type="PANTHER" id="PTHR12916:SF9">
    <property type="entry name" value="NEUROGENIC LOCUS NOTCH HOMOLOG PROTEIN 1-RELATED"/>
    <property type="match status" value="1"/>
</dbReference>
<feature type="disulfide bond" evidence="6">
    <location>
        <begin position="100"/>
        <end position="109"/>
    </location>
</feature>
<dbReference type="GO" id="GO:0007219">
    <property type="term" value="P:Notch signaling pathway"/>
    <property type="evidence" value="ECO:0007669"/>
    <property type="project" value="TreeGrafter"/>
</dbReference>
<dbReference type="Gene3D" id="2.10.25.10">
    <property type="entry name" value="Laminin"/>
    <property type="match status" value="3"/>
</dbReference>
<name>A0A8B6CWW1_MYTGA</name>
<evidence type="ECO:0000256" key="5">
    <source>
        <dbReference type="ARBA" id="ARBA00023180"/>
    </source>
</evidence>
<dbReference type="SMART" id="SM00181">
    <property type="entry name" value="EGF"/>
    <property type="match status" value="3"/>
</dbReference>
<evidence type="ECO:0000313" key="9">
    <source>
        <dbReference type="Proteomes" id="UP000596742"/>
    </source>
</evidence>
<keyword evidence="1 6" id="KW-0245">EGF-like domain</keyword>
<proteinExistence type="predicted"/>
<comment type="caution">
    <text evidence="6">Lacks conserved residue(s) required for the propagation of feature annotation.</text>
</comment>
<keyword evidence="9" id="KW-1185">Reference proteome</keyword>
<dbReference type="InterPro" id="IPR001881">
    <property type="entry name" value="EGF-like_Ca-bd_dom"/>
</dbReference>
<dbReference type="GO" id="GO:0051240">
    <property type="term" value="P:positive regulation of multicellular organismal process"/>
    <property type="evidence" value="ECO:0007669"/>
    <property type="project" value="UniProtKB-ARBA"/>
</dbReference>
<accession>A0A8B6CWW1</accession>
<dbReference type="Pfam" id="PF02140">
    <property type="entry name" value="SUEL_Lectin"/>
    <property type="match status" value="1"/>
</dbReference>
<dbReference type="InterPro" id="IPR000742">
    <property type="entry name" value="EGF"/>
</dbReference>
<dbReference type="GO" id="GO:0005509">
    <property type="term" value="F:calcium ion binding"/>
    <property type="evidence" value="ECO:0007669"/>
    <property type="project" value="InterPro"/>
</dbReference>
<protein>
    <recommendedName>
        <fullName evidence="7">EGF-like domain-containing protein</fullName>
    </recommendedName>
</protein>
<evidence type="ECO:0000313" key="8">
    <source>
        <dbReference type="EMBL" id="VDI10137.1"/>
    </source>
</evidence>
<keyword evidence="3" id="KW-0677">Repeat</keyword>
<sequence>MTITSSTYGRNDGTTCTGSHAPYSSGFPCIIDSTNWVRQHCENKQTCSICPYDIGVDPCENYFKYLTVWYTCSDIDECVSNPCQHGGVCTDGINGYTCTCDSGYAGVNCEDNIDECASNPCQHGGICTDGLNGYICTCDSGYTGNNCEENFDECGSNPCQHGGTCTDLINGYTCSCYPAYQGTDCAERNDLFDVKYILVEHESTHFSIKALLVLSQLNCARMCTLNNDCYGFEYDVIDHTCQMISAISTIAFGKVHYYVKQF</sequence>
<evidence type="ECO:0000256" key="1">
    <source>
        <dbReference type="ARBA" id="ARBA00022536"/>
    </source>
</evidence>
<feature type="domain" description="EGF-like" evidence="7">
    <location>
        <begin position="112"/>
        <end position="148"/>
    </location>
</feature>
<dbReference type="Pfam" id="PF00008">
    <property type="entry name" value="EGF"/>
    <property type="match status" value="3"/>
</dbReference>
<evidence type="ECO:0000256" key="3">
    <source>
        <dbReference type="ARBA" id="ARBA00022737"/>
    </source>
</evidence>
<dbReference type="SMART" id="SM00179">
    <property type="entry name" value="EGF_CA"/>
    <property type="match status" value="3"/>
</dbReference>
<reference evidence="8" key="1">
    <citation type="submission" date="2018-11" db="EMBL/GenBank/DDBJ databases">
        <authorList>
            <person name="Alioto T."/>
            <person name="Alioto T."/>
        </authorList>
    </citation>
    <scope>NUCLEOTIDE SEQUENCE</scope>
</reference>
<comment type="caution">
    <text evidence="8">The sequence shown here is derived from an EMBL/GenBank/DDBJ whole genome shotgun (WGS) entry which is preliminary data.</text>
</comment>